<keyword evidence="2" id="KW-1185">Reference proteome</keyword>
<gene>
    <name evidence="1" type="ORF">Rain11_0168</name>
</gene>
<reference evidence="1 2" key="1">
    <citation type="submission" date="2017-06" db="EMBL/GenBank/DDBJ databases">
        <title>Raineya orbicola gen. nov., sp. nov. a slightly thermophilic bacterium of the phylum Bacteroidetes and the description of Raineyaceae fam. nov.</title>
        <authorList>
            <person name="Albuquerque L."/>
            <person name="Polonia A.R.M."/>
            <person name="Barroso C."/>
            <person name="Froufe H.J.C."/>
            <person name="Lage O."/>
            <person name="Lobo-Da-Cunha A."/>
            <person name="Egas C."/>
            <person name="Da Costa M.S."/>
        </authorList>
    </citation>
    <scope>NUCLEOTIDE SEQUENCE [LARGE SCALE GENOMIC DNA]</scope>
    <source>
        <strain evidence="1 2">SPSPC-11</strain>
    </source>
</reference>
<dbReference type="Gene3D" id="3.90.550.10">
    <property type="entry name" value="Spore Coat Polysaccharide Biosynthesis Protein SpsA, Chain A"/>
    <property type="match status" value="1"/>
</dbReference>
<organism evidence="1 2">
    <name type="scientific">Raineya orbicola</name>
    <dbReference type="NCBI Taxonomy" id="2016530"/>
    <lineage>
        <taxon>Bacteria</taxon>
        <taxon>Pseudomonadati</taxon>
        <taxon>Bacteroidota</taxon>
        <taxon>Cytophagia</taxon>
        <taxon>Cytophagales</taxon>
        <taxon>Raineyaceae</taxon>
        <taxon>Raineya</taxon>
    </lineage>
</organism>
<dbReference type="AlphaFoldDB" id="A0A2N3IKH9"/>
<evidence type="ECO:0000313" key="2">
    <source>
        <dbReference type="Proteomes" id="UP000233387"/>
    </source>
</evidence>
<accession>A0A2N3IKH9</accession>
<evidence type="ECO:0000313" key="1">
    <source>
        <dbReference type="EMBL" id="PKQ70822.1"/>
    </source>
</evidence>
<sequence length="291" mass="34523">MKVTGVSFIRNAIKYDYPIVEAIRSILPLCDDFIVAVGNSEDQTQELIAQIEPAKIKILPTIWDDTLREGGAVLAQETNKALRVVPLDTDWIFYIQGDEVIHEKYLPTIRQAMQTYLHDKSIDGLLFKYLHFYGSYDYVGTSYQWYRREIRVIRNHPDIYSYKDAQGFRKGNNQKLRVKLIDAFVYHYGWVKEPKAMQQKQETFHKYWHDDNWLEKNIAKREEFDYSNVDILEKFTGTHPKVMQARIARKNWQFDYDLTCNKLSLKDKFKKFVEKLTGGYIIGEYRNYILV</sequence>
<protein>
    <recommendedName>
        <fullName evidence="3">Glycosyl transferase family 2</fullName>
    </recommendedName>
</protein>
<dbReference type="InterPro" id="IPR029044">
    <property type="entry name" value="Nucleotide-diphossugar_trans"/>
</dbReference>
<dbReference type="RefSeq" id="WP_101357434.1">
    <property type="nucleotide sequence ID" value="NZ_NKXO01000002.1"/>
</dbReference>
<proteinExistence type="predicted"/>
<comment type="caution">
    <text evidence="1">The sequence shown here is derived from an EMBL/GenBank/DDBJ whole genome shotgun (WGS) entry which is preliminary data.</text>
</comment>
<name>A0A2N3IKH9_9BACT</name>
<evidence type="ECO:0008006" key="3">
    <source>
        <dbReference type="Google" id="ProtNLM"/>
    </source>
</evidence>
<dbReference type="OrthoDB" id="9815923at2"/>
<dbReference type="SUPFAM" id="SSF53448">
    <property type="entry name" value="Nucleotide-diphospho-sugar transferases"/>
    <property type="match status" value="1"/>
</dbReference>
<dbReference type="Proteomes" id="UP000233387">
    <property type="component" value="Unassembled WGS sequence"/>
</dbReference>
<dbReference type="EMBL" id="NKXO01000002">
    <property type="protein sequence ID" value="PKQ70822.1"/>
    <property type="molecule type" value="Genomic_DNA"/>
</dbReference>